<name>A0A075G4E2_9ARCH</name>
<keyword evidence="1" id="KW-0645">Protease</keyword>
<dbReference type="AlphaFoldDB" id="A0A075G4E2"/>
<organism evidence="1">
    <name type="scientific">uncultured marine thaumarchaeote KM3_05_H01</name>
    <dbReference type="NCBI Taxonomy" id="1455971"/>
    <lineage>
        <taxon>Archaea</taxon>
        <taxon>Nitrososphaerota</taxon>
        <taxon>environmental samples</taxon>
    </lineage>
</organism>
<dbReference type="GO" id="GO:0008233">
    <property type="term" value="F:peptidase activity"/>
    <property type="evidence" value="ECO:0007669"/>
    <property type="project" value="UniProtKB-KW"/>
</dbReference>
<evidence type="ECO:0000313" key="1">
    <source>
        <dbReference type="EMBL" id="AIE98448.1"/>
    </source>
</evidence>
<accession>A0A075G4E2</accession>
<sequence>MMRTILLLTFVVSLIGIFIISPLSFAEDDTSDEDRIRLPGWIKDIAKMWHDGRIGDETFVGTVEWLIDNKIIVIPDTDAKPDTTDHVPAWVKNNAGWWASGQINDQTFVNGLQYLIQIGLIQVQQGGGGGGGGY</sequence>
<reference evidence="1" key="1">
    <citation type="journal article" date="2014" name="Genome Biol. Evol.">
        <title>Pangenome evidence for extensive interdomain horizontal transfer affecting lineage core and shell genes in uncultured planktonic thaumarchaeota and euryarchaeota.</title>
        <authorList>
            <person name="Deschamps P."/>
            <person name="Zivanovic Y."/>
            <person name="Moreira D."/>
            <person name="Rodriguez-Valera F."/>
            <person name="Lopez-Garcia P."/>
        </authorList>
    </citation>
    <scope>NUCLEOTIDE SEQUENCE</scope>
</reference>
<dbReference type="GO" id="GO:0006508">
    <property type="term" value="P:proteolysis"/>
    <property type="evidence" value="ECO:0007669"/>
    <property type="project" value="UniProtKB-KW"/>
</dbReference>
<keyword evidence="1" id="KW-0378">Hydrolase</keyword>
<proteinExistence type="predicted"/>
<protein>
    <submittedName>
        <fullName evidence="1">Secreted periplasmic Zn-dependent protease</fullName>
    </submittedName>
</protein>
<dbReference type="EMBL" id="KF900535">
    <property type="protein sequence ID" value="AIE98448.1"/>
    <property type="molecule type" value="Genomic_DNA"/>
</dbReference>